<dbReference type="InterPro" id="IPR005235">
    <property type="entry name" value="YmdB-like"/>
</dbReference>
<dbReference type="SUPFAM" id="SSF56300">
    <property type="entry name" value="Metallo-dependent phosphatases"/>
    <property type="match status" value="1"/>
</dbReference>
<dbReference type="OrthoDB" id="9801109at2"/>
<dbReference type="Pfam" id="PF13277">
    <property type="entry name" value="YmdB"/>
    <property type="match status" value="1"/>
</dbReference>
<evidence type="ECO:0000313" key="3">
    <source>
        <dbReference type="EMBL" id="ARN56854.1"/>
    </source>
</evidence>
<reference evidence="4" key="1">
    <citation type="submission" date="2017-04" db="EMBL/GenBank/DDBJ databases">
        <title>Comparative genomics and description of representatives of a novel lineage of planctomycetes thriving in anoxic sediments.</title>
        <authorList>
            <person name="Spring S."/>
            <person name="Bunk B."/>
            <person name="Sproer C."/>
        </authorList>
    </citation>
    <scope>NUCLEOTIDE SEQUENCE [LARGE SCALE GENOMIC DNA]</scope>
    <source>
        <strain evidence="4">ST-PulAB-D4</strain>
    </source>
</reference>
<feature type="binding site" evidence="2">
    <location>
        <position position="153"/>
    </location>
    <ligand>
        <name>Fe cation</name>
        <dbReference type="ChEBI" id="CHEBI:24875"/>
        <label>2</label>
    </ligand>
</feature>
<evidence type="ECO:0000313" key="4">
    <source>
        <dbReference type="Proteomes" id="UP000193334"/>
    </source>
</evidence>
<accession>A0A1W6LM81</accession>
<dbReference type="EMBL" id="CP021023">
    <property type="protein sequence ID" value="ARN56854.1"/>
    <property type="molecule type" value="Genomic_DNA"/>
</dbReference>
<feature type="binding site" evidence="2">
    <location>
        <position position="41"/>
    </location>
    <ligand>
        <name>Fe cation</name>
        <dbReference type="ChEBI" id="CHEBI:24875"/>
        <label>2</label>
    </ligand>
</feature>
<dbReference type="InterPro" id="IPR029052">
    <property type="entry name" value="Metallo-depent_PP-like"/>
</dbReference>
<feature type="binding site" evidence="2">
    <location>
        <position position="41"/>
    </location>
    <ligand>
        <name>Fe cation</name>
        <dbReference type="ChEBI" id="CHEBI:24875"/>
        <label>1</label>
    </ligand>
</feature>
<keyword evidence="4" id="KW-1185">Reference proteome</keyword>
<dbReference type="Gene3D" id="3.60.21.10">
    <property type="match status" value="1"/>
</dbReference>
<dbReference type="PIRSF" id="PIRSF004789">
    <property type="entry name" value="DR1281"/>
    <property type="match status" value="1"/>
</dbReference>
<feature type="active site" description="Proton donor" evidence="1">
    <location>
        <position position="70"/>
    </location>
</feature>
<dbReference type="AlphaFoldDB" id="A0A1W6LM81"/>
<feature type="binding site" evidence="2">
    <location>
        <position position="69"/>
    </location>
    <ligand>
        <name>Fe cation</name>
        <dbReference type="ChEBI" id="CHEBI:24875"/>
        <label>2</label>
    </ligand>
</feature>
<feature type="binding site" evidence="2">
    <location>
        <position position="178"/>
    </location>
    <ligand>
        <name>Fe cation</name>
        <dbReference type="ChEBI" id="CHEBI:24875"/>
        <label>2</label>
    </ligand>
</feature>
<gene>
    <name evidence="3" type="ORF">STSP1_01246</name>
</gene>
<dbReference type="PANTHER" id="PTHR36303">
    <property type="entry name" value="2',3'-CYCLIC-NUCLEOTIDE 2'-PHOSPHODIESTERASE"/>
    <property type="match status" value="1"/>
</dbReference>
<name>A0A1W6LM81_9BACT</name>
<evidence type="ECO:0000256" key="1">
    <source>
        <dbReference type="PIRSR" id="PIRSR004789-50"/>
    </source>
</evidence>
<evidence type="ECO:0000256" key="2">
    <source>
        <dbReference type="PIRSR" id="PIRSR004789-51"/>
    </source>
</evidence>
<feature type="binding site" evidence="2">
    <location>
        <position position="42"/>
    </location>
    <ligand>
        <name>Fe cation</name>
        <dbReference type="ChEBI" id="CHEBI:24875"/>
        <label>1</label>
    </ligand>
</feature>
<organism evidence="3 4">
    <name type="scientific">Sedimentisphaera salicampi</name>
    <dbReference type="NCBI Taxonomy" id="1941349"/>
    <lineage>
        <taxon>Bacteria</taxon>
        <taxon>Pseudomonadati</taxon>
        <taxon>Planctomycetota</taxon>
        <taxon>Phycisphaerae</taxon>
        <taxon>Sedimentisphaerales</taxon>
        <taxon>Sedimentisphaeraceae</taxon>
        <taxon>Sedimentisphaera</taxon>
    </lineage>
</organism>
<dbReference type="NCBIfam" id="TIGR00282">
    <property type="entry name" value="TIGR00282 family metallophosphoesterase"/>
    <property type="match status" value="1"/>
</dbReference>
<keyword evidence="2" id="KW-0479">Metal-binding</keyword>
<protein>
    <submittedName>
        <fullName evidence="3">Metallophosphoesterase, MG_246/ family</fullName>
    </submittedName>
</protein>
<dbReference type="RefSeq" id="WP_085755534.1">
    <property type="nucleotide sequence ID" value="NZ_CP021023.1"/>
</dbReference>
<dbReference type="GO" id="GO:0004113">
    <property type="term" value="F:2',3'-cyclic-nucleotide 3'-phosphodiesterase activity"/>
    <property type="evidence" value="ECO:0007669"/>
    <property type="project" value="TreeGrafter"/>
</dbReference>
<dbReference type="STRING" id="1941349.STSP1_01246"/>
<proteinExistence type="predicted"/>
<feature type="binding site" evidence="2">
    <location>
        <position position="10"/>
    </location>
    <ligand>
        <name>Fe cation</name>
        <dbReference type="ChEBI" id="CHEBI:24875"/>
        <label>1</label>
    </ligand>
</feature>
<dbReference type="KEGG" id="pbp:STSP1_01246"/>
<dbReference type="Proteomes" id="UP000193334">
    <property type="component" value="Chromosome"/>
</dbReference>
<feature type="binding site" evidence="2">
    <location>
        <position position="180"/>
    </location>
    <ligand>
        <name>Fe cation</name>
        <dbReference type="ChEBI" id="CHEBI:24875"/>
        <label>1</label>
    </ligand>
</feature>
<sequence length="261" mass="28093">MKLNILCIGDIVGRPGREVLEKVLPQLKSAHGIDCVIANAENSAAGSGITPKLYKSIKACGVDIITLGDHAYKRREIVPILEENRDIIRPANLSRSAPGCAEVIFNTAKGASVGIISLIGRVFMQPANCPFEHCDNILGRLKKQADIIVVEVHGEATSEKAALAHYLDGKASFVFGTHTHVQTADERILPKGTGFITDIGMTGPFHSIIGRDIENVIKSMRTQVNFPFDVAGEDLRLSGAIAVIDTASKKTESVTRVIEKS</sequence>
<dbReference type="PANTHER" id="PTHR36303:SF1">
    <property type="entry name" value="2',3'-CYCLIC-NUCLEOTIDE 2'-PHOSPHODIESTERASE"/>
    <property type="match status" value="1"/>
</dbReference>
<dbReference type="GO" id="GO:0046872">
    <property type="term" value="F:metal ion binding"/>
    <property type="evidence" value="ECO:0007669"/>
    <property type="project" value="UniProtKB-KW"/>
</dbReference>